<proteinExistence type="predicted"/>
<protein>
    <submittedName>
        <fullName evidence="1">Uncharacterized protein</fullName>
    </submittedName>
</protein>
<evidence type="ECO:0000313" key="1">
    <source>
        <dbReference type="EMBL" id="KAH0534707.1"/>
    </source>
</evidence>
<dbReference type="AlphaFoldDB" id="A0AAV7HW66"/>
<accession>A0AAV7HW66</accession>
<dbReference type="EMBL" id="JAHXZJ010002982">
    <property type="protein sequence ID" value="KAH0534707.1"/>
    <property type="molecule type" value="Genomic_DNA"/>
</dbReference>
<evidence type="ECO:0000313" key="2">
    <source>
        <dbReference type="Proteomes" id="UP000826195"/>
    </source>
</evidence>
<comment type="caution">
    <text evidence="1">The sequence shown here is derived from an EMBL/GenBank/DDBJ whole genome shotgun (WGS) entry which is preliminary data.</text>
</comment>
<dbReference type="Proteomes" id="UP000826195">
    <property type="component" value="Unassembled WGS sequence"/>
</dbReference>
<name>A0AAV7HW66_COTGL</name>
<sequence length="185" mass="21548">MPWKYNVNVNAITRDVNGNSTLQFCDLSGISDTNTADMEVRNSSVKSFSAIQNIFIQMQFENTGKNPRARRFSTPQKLLSLIIHERTQNFDTGIAPVITRHLRNEDERLASSLDRYVTIIWDEALQRHRILALRSFKDKIFGFERFCEILQEGTKLNLPIMSLWFAAHSRQNRDDWFVPIYHGVL</sequence>
<organism evidence="1 2">
    <name type="scientific">Cotesia glomerata</name>
    <name type="common">Lepidopteran parasitic wasp</name>
    <name type="synonym">Apanteles glomeratus</name>
    <dbReference type="NCBI Taxonomy" id="32391"/>
    <lineage>
        <taxon>Eukaryota</taxon>
        <taxon>Metazoa</taxon>
        <taxon>Ecdysozoa</taxon>
        <taxon>Arthropoda</taxon>
        <taxon>Hexapoda</taxon>
        <taxon>Insecta</taxon>
        <taxon>Pterygota</taxon>
        <taxon>Neoptera</taxon>
        <taxon>Endopterygota</taxon>
        <taxon>Hymenoptera</taxon>
        <taxon>Apocrita</taxon>
        <taxon>Ichneumonoidea</taxon>
        <taxon>Braconidae</taxon>
        <taxon>Microgastrinae</taxon>
        <taxon>Cotesia</taxon>
    </lineage>
</organism>
<keyword evidence="2" id="KW-1185">Reference proteome</keyword>
<reference evidence="1 2" key="1">
    <citation type="journal article" date="2021" name="J. Hered.">
        <title>A chromosome-level genome assembly of the parasitoid wasp, Cotesia glomerata (Hymenoptera: Braconidae).</title>
        <authorList>
            <person name="Pinto B.J."/>
            <person name="Weis J.J."/>
            <person name="Gamble T."/>
            <person name="Ode P.J."/>
            <person name="Paul R."/>
            <person name="Zaspel J.M."/>
        </authorList>
    </citation>
    <scope>NUCLEOTIDE SEQUENCE [LARGE SCALE GENOMIC DNA]</scope>
    <source>
        <strain evidence="1">CgM1</strain>
    </source>
</reference>
<gene>
    <name evidence="1" type="ORF">KQX54_007165</name>
</gene>